<dbReference type="AlphaFoldDB" id="A0A345ZB45"/>
<dbReference type="Gene3D" id="1.10.287.80">
    <property type="entry name" value="ATP synthase, gamma subunit, helix hairpin domain"/>
    <property type="match status" value="1"/>
</dbReference>
<evidence type="ECO:0000256" key="4">
    <source>
        <dbReference type="ARBA" id="ARBA00022448"/>
    </source>
</evidence>
<evidence type="ECO:0000256" key="3">
    <source>
        <dbReference type="ARBA" id="ARBA00007681"/>
    </source>
</evidence>
<dbReference type="OrthoDB" id="9812769at2"/>
<dbReference type="SUPFAM" id="SSF52943">
    <property type="entry name" value="ATP synthase (F1-ATPase), gamma subunit"/>
    <property type="match status" value="1"/>
</dbReference>
<organism evidence="10 11">
    <name type="scientific">Candidatus Chromulinivorax destructor</name>
    <dbReference type="NCBI Taxonomy" id="2066483"/>
    <lineage>
        <taxon>Bacteria</taxon>
        <taxon>Candidatus Babelota</taxon>
        <taxon>Candidatus Babeliae</taxon>
        <taxon>Candidatus Babeliales</taxon>
        <taxon>Candidatus Chromulinivoraceae</taxon>
        <taxon>Candidatus Chromulinivorax</taxon>
    </lineage>
</organism>
<evidence type="ECO:0000313" key="11">
    <source>
        <dbReference type="Proteomes" id="UP000254834"/>
    </source>
</evidence>
<comment type="similarity">
    <text evidence="3">Belongs to the ATPase gamma chain family.</text>
</comment>
<dbReference type="RefSeq" id="WP_115585527.1">
    <property type="nucleotide sequence ID" value="NZ_CP025544.1"/>
</dbReference>
<evidence type="ECO:0000313" key="10">
    <source>
        <dbReference type="EMBL" id="AXK60512.1"/>
    </source>
</evidence>
<dbReference type="PRINTS" id="PR00126">
    <property type="entry name" value="ATPASEGAMMA"/>
</dbReference>
<keyword evidence="9" id="KW-0066">ATP synthesis</keyword>
<dbReference type="PANTHER" id="PTHR11693">
    <property type="entry name" value="ATP SYNTHASE GAMMA CHAIN"/>
    <property type="match status" value="1"/>
</dbReference>
<keyword evidence="7" id="KW-0472">Membrane</keyword>
<dbReference type="PANTHER" id="PTHR11693:SF22">
    <property type="entry name" value="ATP SYNTHASE SUBUNIT GAMMA, MITOCHONDRIAL"/>
    <property type="match status" value="1"/>
</dbReference>
<evidence type="ECO:0008006" key="12">
    <source>
        <dbReference type="Google" id="ProtNLM"/>
    </source>
</evidence>
<keyword evidence="5" id="KW-0375">Hydrogen ion transport</keyword>
<dbReference type="Proteomes" id="UP000254834">
    <property type="component" value="Chromosome"/>
</dbReference>
<evidence type="ECO:0000256" key="7">
    <source>
        <dbReference type="ARBA" id="ARBA00023136"/>
    </source>
</evidence>
<evidence type="ECO:0000256" key="6">
    <source>
        <dbReference type="ARBA" id="ARBA00023065"/>
    </source>
</evidence>
<proteinExistence type="inferred from homology"/>
<keyword evidence="8" id="KW-0139">CF(1)</keyword>
<evidence type="ECO:0000256" key="5">
    <source>
        <dbReference type="ARBA" id="ARBA00022781"/>
    </source>
</evidence>
<evidence type="ECO:0000256" key="1">
    <source>
        <dbReference type="ARBA" id="ARBA00003456"/>
    </source>
</evidence>
<protein>
    <recommendedName>
        <fullName evidence="12">ATP synthase gamma chain</fullName>
    </recommendedName>
</protein>
<keyword evidence="11" id="KW-1185">Reference proteome</keyword>
<accession>A0A345ZB45</accession>
<dbReference type="KEGG" id="cdes:C0J27_02015"/>
<dbReference type="InterPro" id="IPR035968">
    <property type="entry name" value="ATP_synth_F1_ATPase_gsu"/>
</dbReference>
<dbReference type="InterPro" id="IPR000131">
    <property type="entry name" value="ATP_synth_F1_gsu"/>
</dbReference>
<dbReference type="GO" id="GO:0045259">
    <property type="term" value="C:proton-transporting ATP synthase complex"/>
    <property type="evidence" value="ECO:0007669"/>
    <property type="project" value="UniProtKB-KW"/>
</dbReference>
<name>A0A345ZB45_9BACT</name>
<dbReference type="Gene3D" id="3.40.1380.10">
    <property type="match status" value="1"/>
</dbReference>
<evidence type="ECO:0000256" key="8">
    <source>
        <dbReference type="ARBA" id="ARBA00023196"/>
    </source>
</evidence>
<dbReference type="GO" id="GO:0046933">
    <property type="term" value="F:proton-transporting ATP synthase activity, rotational mechanism"/>
    <property type="evidence" value="ECO:0007669"/>
    <property type="project" value="InterPro"/>
</dbReference>
<gene>
    <name evidence="10" type="ORF">C0J27_02015</name>
</gene>
<evidence type="ECO:0000256" key="2">
    <source>
        <dbReference type="ARBA" id="ARBA00004170"/>
    </source>
</evidence>
<keyword evidence="4" id="KW-0813">Transport</keyword>
<sequence length="278" mass="32223">MSQLIQLKQRIKAIEVIKKITHAMRLISMSSRLKMIKLSENLHFFRDEITPLLCSLESAHSKADQNQSIQKNLIILIASEKGLCGNFNSIILHHFENYLKKIDLENYDFITVGKHAGDYLAKKDISIVARHDKLSPHHLDKTANSLYEFLMKHKNEYATVTCLYNKSKSFFIQQPCEFQLLPVQPQTSCNVQKNIDVEDYHWIQKPEDVIVCIFQSFIKLNVLAILSESIISEQSSRFLSMDSSTRNAENLLKKMNLEYNKIRQTKITKELTELISSF</sequence>
<keyword evidence="6" id="KW-0406">Ion transport</keyword>
<comment type="subcellular location">
    <subcellularLocation>
        <location evidence="2">Membrane</location>
        <topology evidence="2">Peripheral membrane protein</topology>
    </subcellularLocation>
</comment>
<comment type="function">
    <text evidence="1">Produces ATP from ADP in the presence of a proton gradient across the membrane. The gamma chain is believed to be important in regulating ATPase activity and the flow of protons through the CF(0) complex.</text>
</comment>
<evidence type="ECO:0000256" key="9">
    <source>
        <dbReference type="ARBA" id="ARBA00023310"/>
    </source>
</evidence>
<dbReference type="EMBL" id="CP025544">
    <property type="protein sequence ID" value="AXK60512.1"/>
    <property type="molecule type" value="Genomic_DNA"/>
</dbReference>
<reference evidence="10 11" key="1">
    <citation type="submission" date="2017-12" db="EMBL/GenBank/DDBJ databases">
        <title>Chromulinavorax destructans is a abundant pathogen of dominant heterotrophic picoflagllates.</title>
        <authorList>
            <person name="Deeg C.M."/>
            <person name="Zimmer M."/>
            <person name="Suttle C.A."/>
        </authorList>
    </citation>
    <scope>NUCLEOTIDE SEQUENCE [LARGE SCALE GENOMIC DNA]</scope>
    <source>
        <strain evidence="10 11">SeV1</strain>
    </source>
</reference>
<dbReference type="Pfam" id="PF00231">
    <property type="entry name" value="ATP-synt"/>
    <property type="match status" value="1"/>
</dbReference>